<dbReference type="FunFam" id="1.20.1740.10:FF:000055">
    <property type="entry name" value="Amino acid permease 6"/>
    <property type="match status" value="1"/>
</dbReference>
<dbReference type="EMBL" id="CM035444">
    <property type="protein sequence ID" value="KAH7277147.1"/>
    <property type="molecule type" value="Genomic_DNA"/>
</dbReference>
<keyword evidence="7 9" id="KW-0472">Membrane</keyword>
<evidence type="ECO:0000256" key="7">
    <source>
        <dbReference type="ARBA" id="ARBA00023136"/>
    </source>
</evidence>
<evidence type="ECO:0000256" key="5">
    <source>
        <dbReference type="ARBA" id="ARBA00022970"/>
    </source>
</evidence>
<feature type="transmembrane region" description="Helical" evidence="9">
    <location>
        <begin position="346"/>
        <end position="372"/>
    </location>
</feature>
<proteinExistence type="inferred from homology"/>
<evidence type="ECO:0000259" key="10">
    <source>
        <dbReference type="Pfam" id="PF01490"/>
    </source>
</evidence>
<dbReference type="OMA" id="WITSSHI"/>
<name>A0A8T2PZR8_CERRI</name>
<evidence type="ECO:0000313" key="12">
    <source>
        <dbReference type="Proteomes" id="UP000825935"/>
    </source>
</evidence>
<comment type="caution">
    <text evidence="11">The sequence shown here is derived from an EMBL/GenBank/DDBJ whole genome shotgun (WGS) entry which is preliminary data.</text>
</comment>
<keyword evidence="6 9" id="KW-1133">Transmembrane helix</keyword>
<accession>A0A8T2PZR8</accession>
<comment type="subcellular location">
    <subcellularLocation>
        <location evidence="1">Cell membrane</location>
    </subcellularLocation>
</comment>
<dbReference type="AlphaFoldDB" id="A0A8T2PZR8"/>
<dbReference type="PANTHER" id="PTHR48017">
    <property type="entry name" value="OS05G0424000 PROTEIN-RELATED"/>
    <property type="match status" value="1"/>
</dbReference>
<evidence type="ECO:0000256" key="9">
    <source>
        <dbReference type="SAM" id="Phobius"/>
    </source>
</evidence>
<evidence type="ECO:0000256" key="1">
    <source>
        <dbReference type="ARBA" id="ARBA00004236"/>
    </source>
</evidence>
<feature type="transmembrane region" description="Helical" evidence="9">
    <location>
        <begin position="263"/>
        <end position="284"/>
    </location>
</feature>
<dbReference type="Pfam" id="PF01490">
    <property type="entry name" value="Aa_trans"/>
    <property type="match status" value="1"/>
</dbReference>
<dbReference type="InterPro" id="IPR013057">
    <property type="entry name" value="AA_transpt_TM"/>
</dbReference>
<feature type="domain" description="Amino acid transporter transmembrane" evidence="10">
    <location>
        <begin position="61"/>
        <end position="491"/>
    </location>
</feature>
<keyword evidence="3" id="KW-1003">Cell membrane</keyword>
<keyword evidence="2" id="KW-0813">Transport</keyword>
<feature type="transmembrane region" description="Helical" evidence="9">
    <location>
        <begin position="93"/>
        <end position="117"/>
    </location>
</feature>
<feature type="transmembrane region" description="Helical" evidence="9">
    <location>
        <begin position="412"/>
        <end position="428"/>
    </location>
</feature>
<keyword evidence="12" id="KW-1185">Reference proteome</keyword>
<keyword evidence="4 9" id="KW-0812">Transmembrane</keyword>
<evidence type="ECO:0000256" key="3">
    <source>
        <dbReference type="ARBA" id="ARBA00022475"/>
    </source>
</evidence>
<gene>
    <name evidence="11" type="ORF">KP509_39G036100</name>
</gene>
<dbReference type="GO" id="GO:0005886">
    <property type="term" value="C:plasma membrane"/>
    <property type="evidence" value="ECO:0007669"/>
    <property type="project" value="UniProtKB-SubCell"/>
</dbReference>
<evidence type="ECO:0000256" key="6">
    <source>
        <dbReference type="ARBA" id="ARBA00022989"/>
    </source>
</evidence>
<feature type="transmembrane region" description="Helical" evidence="9">
    <location>
        <begin position="305"/>
        <end position="326"/>
    </location>
</feature>
<reference evidence="11" key="1">
    <citation type="submission" date="2021-08" db="EMBL/GenBank/DDBJ databases">
        <title>WGS assembly of Ceratopteris richardii.</title>
        <authorList>
            <person name="Marchant D.B."/>
            <person name="Chen G."/>
            <person name="Jenkins J."/>
            <person name="Shu S."/>
            <person name="Leebens-Mack J."/>
            <person name="Grimwood J."/>
            <person name="Schmutz J."/>
            <person name="Soltis P."/>
            <person name="Soltis D."/>
            <person name="Chen Z.-H."/>
        </authorList>
    </citation>
    <scope>NUCLEOTIDE SEQUENCE</scope>
    <source>
        <strain evidence="11">Whitten #5841</strain>
        <tissue evidence="11">Leaf</tissue>
    </source>
</reference>
<evidence type="ECO:0000256" key="2">
    <source>
        <dbReference type="ARBA" id="ARBA00022448"/>
    </source>
</evidence>
<dbReference type="GO" id="GO:0006865">
    <property type="term" value="P:amino acid transport"/>
    <property type="evidence" value="ECO:0007669"/>
    <property type="project" value="UniProtKB-KW"/>
</dbReference>
<dbReference type="Proteomes" id="UP000825935">
    <property type="component" value="Chromosome 39"/>
</dbReference>
<feature type="transmembrane region" description="Helical" evidence="9">
    <location>
        <begin position="434"/>
        <end position="453"/>
    </location>
</feature>
<evidence type="ECO:0000313" key="11">
    <source>
        <dbReference type="EMBL" id="KAH7277147.1"/>
    </source>
</evidence>
<evidence type="ECO:0000256" key="8">
    <source>
        <dbReference type="ARBA" id="ARBA00061463"/>
    </source>
</evidence>
<sequence length="504" mass="55300">MAQDFNTSYQLARVDSTSDCSTNKDDSVRGGCAVEIGKDIGSPFVLLRTNSRDEDGRARRSGNVWTASAHVITAVIGSGVLSLAWSIAQIGWIAGPFILLVFALITYYNAVLLADCYRHPDPISGRRNYTYIDAVRAHLGEKQVWLCGIMQYVNLIGTSIGYSITASISMVAIVRSNCFYRNGHDAKCHTSNNPYMILFGAMQIVLSQIPDFDRLWWLSAVAAIMSFSYSSIGLGLAIGKASEKGHSHGSLTGTDVLTIEGKVWSVFQALGNIAFAYSFAMILIEIQDTLKSPPPENKTMKRASLVGITITTVFYMAVGCVGYAAFGDKAPGNMLTGFGFYNPYWLVDIANACIVVHLVGAYQVFAQPVFALSENWVMKRWSTSPYITFKPSMCLPFAGPTKLPVFRLVSRTLYVIVTVILSMLLPFFNDVLGLLGAMAFWPLTVYFPVTMHISQAQVKPWTPKWVALQTLSFLCLLISLAAGMGSIAGIITDLKRYAPFKSHY</sequence>
<dbReference type="OrthoDB" id="40134at2759"/>
<dbReference type="Gene3D" id="1.20.1740.10">
    <property type="entry name" value="Amino acid/polyamine transporter I"/>
    <property type="match status" value="1"/>
</dbReference>
<feature type="transmembrane region" description="Helical" evidence="9">
    <location>
        <begin position="465"/>
        <end position="491"/>
    </location>
</feature>
<feature type="transmembrane region" description="Helical" evidence="9">
    <location>
        <begin position="215"/>
        <end position="238"/>
    </location>
</feature>
<keyword evidence="5" id="KW-0029">Amino-acid transport</keyword>
<organism evidence="11 12">
    <name type="scientific">Ceratopteris richardii</name>
    <name type="common">Triangle waterfern</name>
    <dbReference type="NCBI Taxonomy" id="49495"/>
    <lineage>
        <taxon>Eukaryota</taxon>
        <taxon>Viridiplantae</taxon>
        <taxon>Streptophyta</taxon>
        <taxon>Embryophyta</taxon>
        <taxon>Tracheophyta</taxon>
        <taxon>Polypodiopsida</taxon>
        <taxon>Polypodiidae</taxon>
        <taxon>Polypodiales</taxon>
        <taxon>Pteridineae</taxon>
        <taxon>Pteridaceae</taxon>
        <taxon>Parkerioideae</taxon>
        <taxon>Ceratopteris</taxon>
    </lineage>
</organism>
<comment type="similarity">
    <text evidence="8">Belongs to the amino acid/polyamine transporter 2 family. Amino acid/auxin permease (AAAP) (TC 2.A.18.2) subfamily.</text>
</comment>
<evidence type="ECO:0000256" key="4">
    <source>
        <dbReference type="ARBA" id="ARBA00022692"/>
    </source>
</evidence>
<feature type="transmembrane region" description="Helical" evidence="9">
    <location>
        <begin position="64"/>
        <end position="87"/>
    </location>
</feature>
<protein>
    <recommendedName>
        <fullName evidence="10">Amino acid transporter transmembrane domain-containing protein</fullName>
    </recommendedName>
</protein>